<organism evidence="2 3">
    <name type="scientific">Amylocarpus encephaloides</name>
    <dbReference type="NCBI Taxonomy" id="45428"/>
    <lineage>
        <taxon>Eukaryota</taxon>
        <taxon>Fungi</taxon>
        <taxon>Dikarya</taxon>
        <taxon>Ascomycota</taxon>
        <taxon>Pezizomycotina</taxon>
        <taxon>Leotiomycetes</taxon>
        <taxon>Helotiales</taxon>
        <taxon>Helotiales incertae sedis</taxon>
        <taxon>Amylocarpus</taxon>
    </lineage>
</organism>
<accession>A0A9P7YCP8</accession>
<feature type="transmembrane region" description="Helical" evidence="1">
    <location>
        <begin position="38"/>
        <end position="57"/>
    </location>
</feature>
<evidence type="ECO:0000256" key="1">
    <source>
        <dbReference type="SAM" id="Phobius"/>
    </source>
</evidence>
<feature type="transmembrane region" description="Helical" evidence="1">
    <location>
        <begin position="12"/>
        <end position="32"/>
    </location>
</feature>
<comment type="caution">
    <text evidence="2">The sequence shown here is derived from an EMBL/GenBank/DDBJ whole genome shotgun (WGS) entry which is preliminary data.</text>
</comment>
<gene>
    <name evidence="2" type="ORF">BJ875DRAFT_384785</name>
</gene>
<feature type="non-terminal residue" evidence="2">
    <location>
        <position position="1"/>
    </location>
</feature>
<proteinExistence type="predicted"/>
<keyword evidence="3" id="KW-1185">Reference proteome</keyword>
<reference evidence="2" key="1">
    <citation type="journal article" date="2021" name="IMA Fungus">
        <title>Genomic characterization of three marine fungi, including Emericellopsis atlantica sp. nov. with signatures of a generalist lifestyle and marine biomass degradation.</title>
        <authorList>
            <person name="Hagestad O.C."/>
            <person name="Hou L."/>
            <person name="Andersen J.H."/>
            <person name="Hansen E.H."/>
            <person name="Altermark B."/>
            <person name="Li C."/>
            <person name="Kuhnert E."/>
            <person name="Cox R.J."/>
            <person name="Crous P.W."/>
            <person name="Spatafora J.W."/>
            <person name="Lail K."/>
            <person name="Amirebrahimi M."/>
            <person name="Lipzen A."/>
            <person name="Pangilinan J."/>
            <person name="Andreopoulos W."/>
            <person name="Hayes R.D."/>
            <person name="Ng V."/>
            <person name="Grigoriev I.V."/>
            <person name="Jackson S.A."/>
            <person name="Sutton T.D.S."/>
            <person name="Dobson A.D.W."/>
            <person name="Rama T."/>
        </authorList>
    </citation>
    <scope>NUCLEOTIDE SEQUENCE</scope>
    <source>
        <strain evidence="2">TRa018bII</strain>
    </source>
</reference>
<sequence length="58" mass="6913">LLFIKMVKLVPHFTLYPIDVYFIPVTILFGYFHSPIKFYALLTLHLVSLRILPFLILY</sequence>
<keyword evidence="1" id="KW-0472">Membrane</keyword>
<evidence type="ECO:0000313" key="2">
    <source>
        <dbReference type="EMBL" id="KAG9230598.1"/>
    </source>
</evidence>
<dbReference type="OrthoDB" id="2849215at2759"/>
<keyword evidence="1" id="KW-0812">Transmembrane</keyword>
<dbReference type="AlphaFoldDB" id="A0A9P7YCP8"/>
<dbReference type="EMBL" id="MU251659">
    <property type="protein sequence ID" value="KAG9230598.1"/>
    <property type="molecule type" value="Genomic_DNA"/>
</dbReference>
<name>A0A9P7YCP8_9HELO</name>
<protein>
    <submittedName>
        <fullName evidence="2">Uncharacterized protein</fullName>
    </submittedName>
</protein>
<keyword evidence="1" id="KW-1133">Transmembrane helix</keyword>
<dbReference type="Proteomes" id="UP000824998">
    <property type="component" value="Unassembled WGS sequence"/>
</dbReference>
<evidence type="ECO:0000313" key="3">
    <source>
        <dbReference type="Proteomes" id="UP000824998"/>
    </source>
</evidence>